<dbReference type="AlphaFoldDB" id="A0AAE9Z8D4"/>
<evidence type="ECO:0000313" key="2">
    <source>
        <dbReference type="Proteomes" id="UP000032352"/>
    </source>
</evidence>
<organism evidence="1 2">
    <name type="scientific">Thalassomonas viridans</name>
    <dbReference type="NCBI Taxonomy" id="137584"/>
    <lineage>
        <taxon>Bacteria</taxon>
        <taxon>Pseudomonadati</taxon>
        <taxon>Pseudomonadota</taxon>
        <taxon>Gammaproteobacteria</taxon>
        <taxon>Alteromonadales</taxon>
        <taxon>Colwelliaceae</taxon>
        <taxon>Thalassomonas</taxon>
    </lineage>
</organism>
<reference evidence="1 2" key="2">
    <citation type="journal article" date="2022" name="Mar. Drugs">
        <title>Bioassay-Guided Fractionation Leads to the Detection of Cholic Acid Generated by the Rare Thalassomonas sp.</title>
        <authorList>
            <person name="Pheiffer F."/>
            <person name="Schneider Y.K."/>
            <person name="Hansen E.H."/>
            <person name="Andersen J.H."/>
            <person name="Isaksson J."/>
            <person name="Busche T."/>
            <person name="R C."/>
            <person name="Kalinowski J."/>
            <person name="Zyl L.V."/>
            <person name="Trindade M."/>
        </authorList>
    </citation>
    <scope>NUCLEOTIDE SEQUENCE [LARGE SCALE GENOMIC DNA]</scope>
    <source>
        <strain evidence="1 2">XOM25</strain>
    </source>
</reference>
<name>A0AAE9Z8D4_9GAMM</name>
<evidence type="ECO:0000313" key="1">
    <source>
        <dbReference type="EMBL" id="WDE07178.1"/>
    </source>
</evidence>
<proteinExistence type="predicted"/>
<gene>
    <name evidence="1" type="ORF">SG34_009945</name>
</gene>
<dbReference type="EMBL" id="CP059733">
    <property type="protein sequence ID" value="WDE07178.1"/>
    <property type="molecule type" value="Genomic_DNA"/>
</dbReference>
<keyword evidence="2" id="KW-1185">Reference proteome</keyword>
<accession>A0AAE9Z8D4</accession>
<reference evidence="1 2" key="1">
    <citation type="journal article" date="2015" name="Genome Announc.">
        <title>Draft Genome Sequences of Marine Isolates of Thalassomonas viridans and Thalassomonas actiniarum.</title>
        <authorList>
            <person name="Olonade I."/>
            <person name="van Zyl L.J."/>
            <person name="Trindade M."/>
        </authorList>
    </citation>
    <scope>NUCLEOTIDE SEQUENCE [LARGE SCALE GENOMIC DNA]</scope>
    <source>
        <strain evidence="1 2">XOM25</strain>
    </source>
</reference>
<protein>
    <submittedName>
        <fullName evidence="1">Uncharacterized protein</fullName>
    </submittedName>
</protein>
<dbReference type="Proteomes" id="UP000032352">
    <property type="component" value="Chromosome"/>
</dbReference>
<dbReference type="RefSeq" id="WP_044842574.1">
    <property type="nucleotide sequence ID" value="NZ_CP059733.1"/>
</dbReference>
<dbReference type="KEGG" id="tvd:SG34_009945"/>
<sequence length="451" mass="48697">MRLKTVLPFISLSAVAFVSIGKEVTPFDLHSLNIGQIVDEAELQGEVALAEESVTRYISGFDQAAKASALKKAMPDKAAGNQVMNTAAINLPPDNLSCYNLGNNLTYTINLPASSYVCADFNHTDSDKGFSIDGFESTSGNLKVSAYLYTANGYVALGSANSGSNKAAFLRTTTNFAAGTIRVVTHYDPLNTTGEQYKLSFRTFGLDSHEPNNSTAQASSDTDNHFTPAQTSYQVAASLSHESDVDVFMYDVDSNDKTRFVTLRVSNNHIDKFGVAVFLNDDATQLQTSYEFNSNLWNEPGYAGITFKVSLAGESLSDSDKLIVKVIPLGTGMFTDVPYHINVSGVDGSQVSSLTGSYEAASGGLIYFRLNATNGLAGSQLVKIEYNYPNNGSISAYRVSDSQGRVFYDTPVDSCSFIKSISNLKISVYLSDIDFWYAPVTNGSFPHAICQ</sequence>